<organism evidence="1 2">
    <name type="scientific">Caballeronia novacaledonica</name>
    <dbReference type="NCBI Taxonomy" id="1544861"/>
    <lineage>
        <taxon>Bacteria</taxon>
        <taxon>Pseudomonadati</taxon>
        <taxon>Pseudomonadota</taxon>
        <taxon>Betaproteobacteria</taxon>
        <taxon>Burkholderiales</taxon>
        <taxon>Burkholderiaceae</taxon>
        <taxon>Caballeronia</taxon>
    </lineage>
</organism>
<name>A0A2U3ICS4_9BURK</name>
<evidence type="ECO:0000313" key="1">
    <source>
        <dbReference type="EMBL" id="SPB18012.1"/>
    </source>
</evidence>
<accession>A0A2U3ICS4</accession>
<dbReference type="EMBL" id="OGTP01000025">
    <property type="protein sequence ID" value="SPB18012.1"/>
    <property type="molecule type" value="Genomic_DNA"/>
</dbReference>
<dbReference type="Proteomes" id="UP000238169">
    <property type="component" value="Unassembled WGS sequence"/>
</dbReference>
<reference evidence="2" key="1">
    <citation type="submission" date="2018-01" db="EMBL/GenBank/DDBJ databases">
        <authorList>
            <person name="Peeters C."/>
        </authorList>
    </citation>
    <scope>NUCLEOTIDE SEQUENCE [LARGE SCALE GENOMIC DNA]</scope>
</reference>
<keyword evidence="2" id="KW-1185">Reference proteome</keyword>
<protein>
    <submittedName>
        <fullName evidence="1">Uncharacterized protein</fullName>
    </submittedName>
</protein>
<dbReference type="AlphaFoldDB" id="A0A2U3ICS4"/>
<gene>
    <name evidence="1" type="ORF">NOV72_05211</name>
</gene>
<evidence type="ECO:0000313" key="2">
    <source>
        <dbReference type="Proteomes" id="UP000238169"/>
    </source>
</evidence>
<sequence>MRRAVILSLAPLVDNERDMVLAADVRHSRGSTVDRIVLSTKRPTTVIVPDEPHLRARTEAANADLSFVDVDLAVPHGPKISCRIPLIGRFVQHTIDLVPDNIPRWLAWAAAEVNLRARASFSDTSAYHVWGRLWAYRLGAWRPVDLAVDKIESNDYAKQFELTTREPSVLQIGGPAILPRLVSLPEGRAKVLLKANAETAASGDPLNIVVSRVTEGPRNTLLSLLSMNHSMYAESVAKELGSGFDWKGIGDDPLSGCALGYAAMRLRALDRFTLSDARSLFQLARGSSDAAIVLAARELADNAPDLSRVIRLLDVGIGRGVPVLAQSLAAATAALDDLRRRPIQTDEKMLATLTEKARGYSQAKAGEGSFLSFYGQAPHMPGRQQQHQSYDHHAIRRFGAAVASVASVFKPMSATVLINTERSIEQPQHAGFDTAR</sequence>
<proteinExistence type="predicted"/>